<dbReference type="Pfam" id="PF13426">
    <property type="entry name" value="PAS_9"/>
    <property type="match status" value="1"/>
</dbReference>
<evidence type="ECO:0000256" key="8">
    <source>
        <dbReference type="ARBA" id="ARBA00023012"/>
    </source>
</evidence>
<proteinExistence type="predicted"/>
<dbReference type="Gene3D" id="3.30.565.10">
    <property type="entry name" value="Histidine kinase-like ATPase, C-terminal domain"/>
    <property type="match status" value="1"/>
</dbReference>
<dbReference type="Pfam" id="PF08447">
    <property type="entry name" value="PAS_3"/>
    <property type="match status" value="1"/>
</dbReference>
<evidence type="ECO:0000256" key="2">
    <source>
        <dbReference type="ARBA" id="ARBA00012438"/>
    </source>
</evidence>
<evidence type="ECO:0000313" key="12">
    <source>
        <dbReference type="EMBL" id="ADV66013.1"/>
    </source>
</evidence>
<dbReference type="SUPFAM" id="SSF55785">
    <property type="entry name" value="PYP-like sensor domain (PAS domain)"/>
    <property type="match status" value="3"/>
</dbReference>
<dbReference type="AlphaFoldDB" id="E8U368"/>
<dbReference type="KEGG" id="dmr:Deima_0352"/>
<dbReference type="SMART" id="SM00086">
    <property type="entry name" value="PAC"/>
    <property type="match status" value="3"/>
</dbReference>
<dbReference type="Pfam" id="PF02518">
    <property type="entry name" value="HATPase_c"/>
    <property type="match status" value="1"/>
</dbReference>
<dbReference type="Gene3D" id="1.10.287.130">
    <property type="match status" value="1"/>
</dbReference>
<evidence type="ECO:0000256" key="6">
    <source>
        <dbReference type="ARBA" id="ARBA00022777"/>
    </source>
</evidence>
<dbReference type="EMBL" id="CP002454">
    <property type="protein sequence ID" value="ADV66013.1"/>
    <property type="molecule type" value="Genomic_DNA"/>
</dbReference>
<dbReference type="PROSITE" id="PS50112">
    <property type="entry name" value="PAS"/>
    <property type="match status" value="3"/>
</dbReference>
<evidence type="ECO:0000256" key="7">
    <source>
        <dbReference type="ARBA" id="ARBA00022840"/>
    </source>
</evidence>
<dbReference type="PROSITE" id="PS50113">
    <property type="entry name" value="PAC"/>
    <property type="match status" value="2"/>
</dbReference>
<feature type="domain" description="PAC" evidence="11">
    <location>
        <begin position="80"/>
        <end position="131"/>
    </location>
</feature>
<gene>
    <name evidence="12" type="ordered locus">Deima_0352</name>
</gene>
<dbReference type="NCBIfam" id="TIGR00229">
    <property type="entry name" value="sensory_box"/>
    <property type="match status" value="3"/>
</dbReference>
<dbReference type="GO" id="GO:0000155">
    <property type="term" value="F:phosphorelay sensor kinase activity"/>
    <property type="evidence" value="ECO:0007669"/>
    <property type="project" value="InterPro"/>
</dbReference>
<dbReference type="CDD" id="cd00082">
    <property type="entry name" value="HisKA"/>
    <property type="match status" value="1"/>
</dbReference>
<dbReference type="SMART" id="SM00387">
    <property type="entry name" value="HATPase_c"/>
    <property type="match status" value="1"/>
</dbReference>
<dbReference type="InterPro" id="IPR003594">
    <property type="entry name" value="HATPase_dom"/>
</dbReference>
<keyword evidence="5" id="KW-0547">Nucleotide-binding</keyword>
<dbReference type="SMART" id="SM00091">
    <property type="entry name" value="PAS"/>
    <property type="match status" value="3"/>
</dbReference>
<dbReference type="STRING" id="709986.Deima_0352"/>
<protein>
    <recommendedName>
        <fullName evidence="2">histidine kinase</fullName>
        <ecNumber evidence="2">2.7.13.3</ecNumber>
    </recommendedName>
</protein>
<dbReference type="PRINTS" id="PR00344">
    <property type="entry name" value="BCTRLSENSOR"/>
</dbReference>
<keyword evidence="7" id="KW-0067">ATP-binding</keyword>
<dbReference type="CDD" id="cd00130">
    <property type="entry name" value="PAS"/>
    <property type="match status" value="3"/>
</dbReference>
<evidence type="ECO:0000256" key="5">
    <source>
        <dbReference type="ARBA" id="ARBA00022741"/>
    </source>
</evidence>
<dbReference type="SUPFAM" id="SSF55874">
    <property type="entry name" value="ATPase domain of HSP90 chaperone/DNA topoisomerase II/histidine kinase"/>
    <property type="match status" value="1"/>
</dbReference>
<name>E8U368_DEIML</name>
<dbReference type="InterPro" id="IPR005467">
    <property type="entry name" value="His_kinase_dom"/>
</dbReference>
<evidence type="ECO:0000313" key="13">
    <source>
        <dbReference type="Proteomes" id="UP000008635"/>
    </source>
</evidence>
<dbReference type="Gene3D" id="3.30.450.20">
    <property type="entry name" value="PAS domain"/>
    <property type="match status" value="3"/>
</dbReference>
<feature type="domain" description="PAS" evidence="10">
    <location>
        <begin position="154"/>
        <end position="200"/>
    </location>
</feature>
<evidence type="ECO:0000259" key="9">
    <source>
        <dbReference type="PROSITE" id="PS50109"/>
    </source>
</evidence>
<keyword evidence="8" id="KW-0902">Two-component regulatory system</keyword>
<dbReference type="eggNOG" id="COG2202">
    <property type="taxonomic scope" value="Bacteria"/>
</dbReference>
<dbReference type="HOGENOM" id="CLU_422572_0_0_0"/>
<dbReference type="InterPro" id="IPR000014">
    <property type="entry name" value="PAS"/>
</dbReference>
<feature type="domain" description="PAC" evidence="11">
    <location>
        <begin position="206"/>
        <end position="259"/>
    </location>
</feature>
<dbReference type="PROSITE" id="PS50109">
    <property type="entry name" value="HIS_KIN"/>
    <property type="match status" value="1"/>
</dbReference>
<evidence type="ECO:0000256" key="3">
    <source>
        <dbReference type="ARBA" id="ARBA00022553"/>
    </source>
</evidence>
<feature type="domain" description="PAS" evidence="10">
    <location>
        <begin position="5"/>
        <end position="77"/>
    </location>
</feature>
<reference evidence="13" key="2">
    <citation type="submission" date="2011-01" db="EMBL/GenBank/DDBJ databases">
        <title>The complete genome of Deinococcus maricopensis DSM 21211.</title>
        <authorList>
            <consortium name="US DOE Joint Genome Institute (JGI-PGF)"/>
            <person name="Lucas S."/>
            <person name="Copeland A."/>
            <person name="Lapidus A."/>
            <person name="Goodwin L."/>
            <person name="Pitluck S."/>
            <person name="Kyrpides N."/>
            <person name="Mavromatis K."/>
            <person name="Pagani I."/>
            <person name="Ivanova N."/>
            <person name="Ovchinnikova G."/>
            <person name="Zeytun A."/>
            <person name="Detter J.C."/>
            <person name="Han C."/>
            <person name="Land M."/>
            <person name="Hauser L."/>
            <person name="Markowitz V."/>
            <person name="Cheng J.-F."/>
            <person name="Hugenholtz P."/>
            <person name="Woyke T."/>
            <person name="Wu D."/>
            <person name="Pukall R."/>
            <person name="Gehrich-Schroeter G."/>
            <person name="Brambilla E."/>
            <person name="Klenk H.-P."/>
            <person name="Eisen J.A."/>
        </authorList>
    </citation>
    <scope>NUCLEOTIDE SEQUENCE [LARGE SCALE GENOMIC DNA]</scope>
    <source>
        <strain evidence="13">DSM 21211 / LMG 22137 / NRRL B-23946 / LB-34</strain>
    </source>
</reference>
<dbReference type="InterPro" id="IPR036097">
    <property type="entry name" value="HisK_dim/P_sf"/>
</dbReference>
<dbReference type="InterPro" id="IPR013655">
    <property type="entry name" value="PAS_fold_3"/>
</dbReference>
<dbReference type="GO" id="GO:0005524">
    <property type="term" value="F:ATP binding"/>
    <property type="evidence" value="ECO:0007669"/>
    <property type="project" value="UniProtKB-KW"/>
</dbReference>
<evidence type="ECO:0000259" key="11">
    <source>
        <dbReference type="PROSITE" id="PS50113"/>
    </source>
</evidence>
<dbReference type="PANTHER" id="PTHR43065">
    <property type="entry name" value="SENSOR HISTIDINE KINASE"/>
    <property type="match status" value="1"/>
</dbReference>
<evidence type="ECO:0000256" key="4">
    <source>
        <dbReference type="ARBA" id="ARBA00022679"/>
    </source>
</evidence>
<dbReference type="InterPro" id="IPR036890">
    <property type="entry name" value="HATPase_C_sf"/>
</dbReference>
<dbReference type="Proteomes" id="UP000008635">
    <property type="component" value="Chromosome"/>
</dbReference>
<feature type="domain" description="Histidine kinase" evidence="9">
    <location>
        <begin position="407"/>
        <end position="634"/>
    </location>
</feature>
<dbReference type="InterPro" id="IPR001610">
    <property type="entry name" value="PAC"/>
</dbReference>
<reference evidence="12 13" key="1">
    <citation type="journal article" date="2011" name="Stand. Genomic Sci.">
        <title>Complete genome sequence of Deinococcus maricopensis type strain (LB-34).</title>
        <authorList>
            <person name="Pukall R."/>
            <person name="Zeytun A."/>
            <person name="Lucas S."/>
            <person name="Lapidus A."/>
            <person name="Hammon N."/>
            <person name="Deshpande S."/>
            <person name="Nolan M."/>
            <person name="Cheng J.F."/>
            <person name="Pitluck S."/>
            <person name="Liolios K."/>
            <person name="Pagani I."/>
            <person name="Mikhailova N."/>
            <person name="Ivanova N."/>
            <person name="Mavromatis K."/>
            <person name="Pati A."/>
            <person name="Tapia R."/>
            <person name="Han C."/>
            <person name="Goodwin L."/>
            <person name="Chen A."/>
            <person name="Palaniappan K."/>
            <person name="Land M."/>
            <person name="Hauser L."/>
            <person name="Chang Y.J."/>
            <person name="Jeffries C.D."/>
            <person name="Brambilla E.M."/>
            <person name="Rohde M."/>
            <person name="Goker M."/>
            <person name="Detter J.C."/>
            <person name="Woyke T."/>
            <person name="Bristow J."/>
            <person name="Eisen J.A."/>
            <person name="Markowitz V."/>
            <person name="Hugenholtz P."/>
            <person name="Kyrpides N.C."/>
            <person name="Klenk H.P."/>
        </authorList>
    </citation>
    <scope>NUCLEOTIDE SEQUENCE [LARGE SCALE GENOMIC DNA]</scope>
    <source>
        <strain evidence="13">DSM 21211 / LMG 22137 / NRRL B-23946 / LB-34</strain>
    </source>
</reference>
<feature type="domain" description="PAS" evidence="10">
    <location>
        <begin position="260"/>
        <end position="330"/>
    </location>
</feature>
<dbReference type="GO" id="GO:0006355">
    <property type="term" value="P:regulation of DNA-templated transcription"/>
    <property type="evidence" value="ECO:0007669"/>
    <property type="project" value="InterPro"/>
</dbReference>
<keyword evidence="13" id="KW-1185">Reference proteome</keyword>
<dbReference type="CDD" id="cd00075">
    <property type="entry name" value="HATPase"/>
    <property type="match status" value="1"/>
</dbReference>
<sequence>MILSDAEHLRALLQLVDGVVWEADPATRQNTFVSDKVETLLGYTAAQWQTPNFWDDHVHPDDRERVLRDTELGVARGEPFQQEYRMFTGDGRVVWMRDRVTPIVQDGRLVKLGGVMIDVTRQKAAEQRMRALQSRFEQVFAAAPVGITLTGLHDGHVIDTNDAFLDVIGYDRATVIGSDNRTLNVWVSPADRAHIARTVEANGRVHQFESQLHHRSGAVRDVLLSCELLDLQDAGGQPILLILTQDISERKRVEAALEASEARFRALVQNSTDIITVLDRQGAIQYASPSMTSILGYELPDILGEICLRYMHPDEHPEILEAFRVVVRGGTGAAVRLVSRFSTRDGEGWRALEWVATNRLDDPNIHGIVMNSRDVTEAQAAQAALQESQARLLASEKLASLGRLTAGLAHEINTPLAATMNYLHEAARLAQEYLDSIGAPGVNDDDHREIARELRQALGEAEQTAGRIGEFIRRMRGHTRDVNSGAVDFDPGRLASETLAMLAHQARAANIALILDVTRTPLVVRGEPGRFTQVVTNLVVNAIHACEGGRGSRVTVTLDRVQGRTELRVTDDGSGIPASVLPRIFEPMFTTKDVGKGTGLGLSIIRDIITGHFHGEIDVDTRVDAGTTFIVQFP</sequence>
<dbReference type="eggNOG" id="COG4191">
    <property type="taxonomic scope" value="Bacteria"/>
</dbReference>
<dbReference type="InterPro" id="IPR000700">
    <property type="entry name" value="PAS-assoc_C"/>
</dbReference>
<dbReference type="Pfam" id="PF00989">
    <property type="entry name" value="PAS"/>
    <property type="match status" value="1"/>
</dbReference>
<comment type="catalytic activity">
    <reaction evidence="1">
        <text>ATP + protein L-histidine = ADP + protein N-phospho-L-histidine.</text>
        <dbReference type="EC" id="2.7.13.3"/>
    </reaction>
</comment>
<keyword evidence="4" id="KW-0808">Transferase</keyword>
<dbReference type="InterPro" id="IPR003661">
    <property type="entry name" value="HisK_dim/P_dom"/>
</dbReference>
<accession>E8U368</accession>
<keyword evidence="3" id="KW-0597">Phosphoprotein</keyword>
<dbReference type="InterPro" id="IPR035965">
    <property type="entry name" value="PAS-like_dom_sf"/>
</dbReference>
<dbReference type="InterPro" id="IPR004358">
    <property type="entry name" value="Sig_transdc_His_kin-like_C"/>
</dbReference>
<dbReference type="EC" id="2.7.13.3" evidence="2"/>
<evidence type="ECO:0000256" key="1">
    <source>
        <dbReference type="ARBA" id="ARBA00000085"/>
    </source>
</evidence>
<evidence type="ECO:0000259" key="10">
    <source>
        <dbReference type="PROSITE" id="PS50112"/>
    </source>
</evidence>
<organism evidence="12 13">
    <name type="scientific">Deinococcus maricopensis (strain DSM 21211 / LMG 22137 / NRRL B-23946 / LB-34)</name>
    <dbReference type="NCBI Taxonomy" id="709986"/>
    <lineage>
        <taxon>Bacteria</taxon>
        <taxon>Thermotogati</taxon>
        <taxon>Deinococcota</taxon>
        <taxon>Deinococci</taxon>
        <taxon>Deinococcales</taxon>
        <taxon>Deinococcaceae</taxon>
        <taxon>Deinococcus</taxon>
    </lineage>
</organism>
<keyword evidence="6 12" id="KW-0418">Kinase</keyword>
<dbReference type="SUPFAM" id="SSF47384">
    <property type="entry name" value="Homodimeric domain of signal transducing histidine kinase"/>
    <property type="match status" value="1"/>
</dbReference>
<dbReference type="RefSeq" id="WP_013555518.1">
    <property type="nucleotide sequence ID" value="NC_014958.1"/>
</dbReference>
<dbReference type="InterPro" id="IPR013767">
    <property type="entry name" value="PAS_fold"/>
</dbReference>
<dbReference type="OrthoDB" id="9784397at2"/>